<feature type="transmembrane region" description="Helical" evidence="2">
    <location>
        <begin position="33"/>
        <end position="50"/>
    </location>
</feature>
<comment type="caution">
    <text evidence="3">The sequence shown here is derived from an EMBL/GenBank/DDBJ whole genome shotgun (WGS) entry which is preliminary data.</text>
</comment>
<feature type="transmembrane region" description="Helical" evidence="2">
    <location>
        <begin position="56"/>
        <end position="83"/>
    </location>
</feature>
<sequence>MPITHRGHRPAHWPTRTPRPTEPSGHASPSDRVWPLAIALTTVTVFIVFLTQATPLLALVMALFTLVAGSVLVTLVTGTAWITGLRRLLGDLRH</sequence>
<feature type="compositionally biased region" description="Basic residues" evidence="1">
    <location>
        <begin position="1"/>
        <end position="11"/>
    </location>
</feature>
<keyword evidence="2" id="KW-0812">Transmembrane</keyword>
<keyword evidence="2" id="KW-0472">Membrane</keyword>
<dbReference type="EMBL" id="QTTT01000001">
    <property type="protein sequence ID" value="REE97341.1"/>
    <property type="molecule type" value="Genomic_DNA"/>
</dbReference>
<keyword evidence="4" id="KW-1185">Reference proteome</keyword>
<dbReference type="RefSeq" id="WP_116022845.1">
    <property type="nucleotide sequence ID" value="NZ_QTTT01000001.1"/>
</dbReference>
<dbReference type="AlphaFoldDB" id="A0A3D9T0J0"/>
<evidence type="ECO:0000313" key="4">
    <source>
        <dbReference type="Proteomes" id="UP000256661"/>
    </source>
</evidence>
<evidence type="ECO:0000256" key="2">
    <source>
        <dbReference type="SAM" id="Phobius"/>
    </source>
</evidence>
<protein>
    <submittedName>
        <fullName evidence="3">Uncharacterized protein</fullName>
    </submittedName>
</protein>
<accession>A0A3D9T0J0</accession>
<name>A0A3D9T0J0_9ACTN</name>
<gene>
    <name evidence="3" type="ORF">DFJ69_2808</name>
</gene>
<reference evidence="3 4" key="1">
    <citation type="submission" date="2018-08" db="EMBL/GenBank/DDBJ databases">
        <title>Sequencing the genomes of 1000 actinobacteria strains.</title>
        <authorList>
            <person name="Klenk H.-P."/>
        </authorList>
    </citation>
    <scope>NUCLEOTIDE SEQUENCE [LARGE SCALE GENOMIC DNA]</scope>
    <source>
        <strain evidence="3 4">DSM 43927</strain>
    </source>
</reference>
<organism evidence="3 4">
    <name type="scientific">Thermomonospora umbrina</name>
    <dbReference type="NCBI Taxonomy" id="111806"/>
    <lineage>
        <taxon>Bacteria</taxon>
        <taxon>Bacillati</taxon>
        <taxon>Actinomycetota</taxon>
        <taxon>Actinomycetes</taxon>
        <taxon>Streptosporangiales</taxon>
        <taxon>Thermomonosporaceae</taxon>
        <taxon>Thermomonospora</taxon>
    </lineage>
</organism>
<evidence type="ECO:0000313" key="3">
    <source>
        <dbReference type="EMBL" id="REE97341.1"/>
    </source>
</evidence>
<evidence type="ECO:0000256" key="1">
    <source>
        <dbReference type="SAM" id="MobiDB-lite"/>
    </source>
</evidence>
<keyword evidence="2" id="KW-1133">Transmembrane helix</keyword>
<dbReference type="Proteomes" id="UP000256661">
    <property type="component" value="Unassembled WGS sequence"/>
</dbReference>
<feature type="region of interest" description="Disordered" evidence="1">
    <location>
        <begin position="1"/>
        <end position="30"/>
    </location>
</feature>
<proteinExistence type="predicted"/>